<name>A0AAJ6BIF1_9BACT</name>
<dbReference type="GO" id="GO:0016491">
    <property type="term" value="F:oxidoreductase activity"/>
    <property type="evidence" value="ECO:0007669"/>
    <property type="project" value="UniProtKB-KW"/>
</dbReference>
<evidence type="ECO:0000259" key="2">
    <source>
        <dbReference type="Pfam" id="PF01408"/>
    </source>
</evidence>
<organism evidence="4 5">
    <name type="scientific">Candidatus Pseudobacter hemicellulosilyticus</name>
    <dbReference type="NCBI Taxonomy" id="3121375"/>
    <lineage>
        <taxon>Bacteria</taxon>
        <taxon>Pseudomonadati</taxon>
        <taxon>Bacteroidota</taxon>
        <taxon>Chitinophagia</taxon>
        <taxon>Chitinophagales</taxon>
        <taxon>Chitinophagaceae</taxon>
        <taxon>Pseudobacter</taxon>
    </lineage>
</organism>
<dbReference type="InterPro" id="IPR036291">
    <property type="entry name" value="NAD(P)-bd_dom_sf"/>
</dbReference>
<dbReference type="SUPFAM" id="SSF55347">
    <property type="entry name" value="Glyceraldehyde-3-phosphate dehydrogenase-like, C-terminal domain"/>
    <property type="match status" value="1"/>
</dbReference>
<dbReference type="InterPro" id="IPR050463">
    <property type="entry name" value="Gfo/Idh/MocA_oxidrdct_glycsds"/>
</dbReference>
<dbReference type="Pfam" id="PF22725">
    <property type="entry name" value="GFO_IDH_MocA_C3"/>
    <property type="match status" value="1"/>
</dbReference>
<proteinExistence type="predicted"/>
<evidence type="ECO:0000259" key="3">
    <source>
        <dbReference type="Pfam" id="PF22725"/>
    </source>
</evidence>
<dbReference type="EMBL" id="CP119311">
    <property type="protein sequence ID" value="WEK36216.1"/>
    <property type="molecule type" value="Genomic_DNA"/>
</dbReference>
<dbReference type="Proteomes" id="UP001220610">
    <property type="component" value="Chromosome"/>
</dbReference>
<evidence type="ECO:0000256" key="1">
    <source>
        <dbReference type="ARBA" id="ARBA00023002"/>
    </source>
</evidence>
<accession>A0AAJ6BIF1</accession>
<dbReference type="InterPro" id="IPR055170">
    <property type="entry name" value="GFO_IDH_MocA-like_dom"/>
</dbReference>
<feature type="domain" description="Gfo/Idh/MocA-like oxidoreductase N-terminal" evidence="2">
    <location>
        <begin position="8"/>
        <end position="123"/>
    </location>
</feature>
<dbReference type="InterPro" id="IPR000683">
    <property type="entry name" value="Gfo/Idh/MocA-like_OxRdtase_N"/>
</dbReference>
<evidence type="ECO:0000313" key="4">
    <source>
        <dbReference type="EMBL" id="WEK36216.1"/>
    </source>
</evidence>
<dbReference type="PANTHER" id="PTHR43818">
    <property type="entry name" value="BCDNA.GH03377"/>
    <property type="match status" value="1"/>
</dbReference>
<protein>
    <submittedName>
        <fullName evidence="4">Gfo/Idh/MocA family oxidoreductase</fullName>
    </submittedName>
</protein>
<gene>
    <name evidence="4" type="ORF">P0Y53_01770</name>
</gene>
<sequence length="362" mass="40353">MNLSDNNIKFAIVGYGHIGKRHAAIIRQHPHCSLVALCDNRPPEMLGITATDTPFFNNIEALLSSGIQFDVLCVATPNGLHETHSLLGLRASKHVLVEKPMALSKAGCERMMAEARKQDRQLFCVMQNRYSPPSVWLKDLISRQLAGRVHFVQINCFWNRDDRYYLPGNWHGTRTLDGGTLFTQFSHFIDILLWIFGAIEPVQARFFNFNHQHLVEFEDSGLVQFNLAGGGAGQFNYSTAVARENLESTITVIGEKGAIKVGGQYMNEVLLCSIPGYEKPQLPDSLPPNDYGHYKGSAANHHFVFENIVDVLNGKANMTVAAEEGMQVVDTIERIYALGQQELLQNLSTSGQAAKLNLSNYF</sequence>
<dbReference type="PANTHER" id="PTHR43818:SF11">
    <property type="entry name" value="BCDNA.GH03377"/>
    <property type="match status" value="1"/>
</dbReference>
<reference evidence="4" key="1">
    <citation type="submission" date="2023-03" db="EMBL/GenBank/DDBJ databases">
        <title>Andean soil-derived lignocellulolytic bacterial consortium as a source of novel taxa and putative plastic-active enzymes.</title>
        <authorList>
            <person name="Diaz-Garcia L."/>
            <person name="Chuvochina M."/>
            <person name="Feuerriegel G."/>
            <person name="Bunk B."/>
            <person name="Sproer C."/>
            <person name="Streit W.R."/>
            <person name="Rodriguez L.M."/>
            <person name="Overmann J."/>
            <person name="Jimenez D.J."/>
        </authorList>
    </citation>
    <scope>NUCLEOTIDE SEQUENCE</scope>
    <source>
        <strain evidence="4">MAG 7</strain>
    </source>
</reference>
<feature type="domain" description="GFO/IDH/MocA-like oxidoreductase" evidence="3">
    <location>
        <begin position="137"/>
        <end position="259"/>
    </location>
</feature>
<keyword evidence="1" id="KW-0560">Oxidoreductase</keyword>
<dbReference type="GO" id="GO:0000166">
    <property type="term" value="F:nucleotide binding"/>
    <property type="evidence" value="ECO:0007669"/>
    <property type="project" value="InterPro"/>
</dbReference>
<dbReference type="Gene3D" id="3.40.50.720">
    <property type="entry name" value="NAD(P)-binding Rossmann-like Domain"/>
    <property type="match status" value="1"/>
</dbReference>
<dbReference type="SUPFAM" id="SSF51735">
    <property type="entry name" value="NAD(P)-binding Rossmann-fold domains"/>
    <property type="match status" value="1"/>
</dbReference>
<evidence type="ECO:0000313" key="5">
    <source>
        <dbReference type="Proteomes" id="UP001220610"/>
    </source>
</evidence>
<dbReference type="Pfam" id="PF01408">
    <property type="entry name" value="GFO_IDH_MocA"/>
    <property type="match status" value="1"/>
</dbReference>
<dbReference type="Gene3D" id="3.30.360.10">
    <property type="entry name" value="Dihydrodipicolinate Reductase, domain 2"/>
    <property type="match status" value="1"/>
</dbReference>
<dbReference type="AlphaFoldDB" id="A0AAJ6BIF1"/>